<keyword evidence="4" id="KW-0489">Methyltransferase</keyword>
<evidence type="ECO:0000313" key="12">
    <source>
        <dbReference type="Proteomes" id="UP001596356"/>
    </source>
</evidence>
<dbReference type="SUPFAM" id="SSF46689">
    <property type="entry name" value="Homeodomain-like"/>
    <property type="match status" value="1"/>
</dbReference>
<dbReference type="PROSITE" id="PS01124">
    <property type="entry name" value="HTH_ARAC_FAMILY_2"/>
    <property type="match status" value="1"/>
</dbReference>
<dbReference type="SUPFAM" id="SSF57884">
    <property type="entry name" value="Ada DNA repair protein, N-terminal domain (N-Ada 10)"/>
    <property type="match status" value="1"/>
</dbReference>
<keyword evidence="8" id="KW-0804">Transcription</keyword>
<feature type="domain" description="HTH araC/xylS-type" evidence="10">
    <location>
        <begin position="87"/>
        <end position="185"/>
    </location>
</feature>
<keyword evidence="6" id="KW-0805">Transcription regulation</keyword>
<dbReference type="Gene3D" id="3.30.310.20">
    <property type="entry name" value="DNA-3-methyladenine glycosylase AlkA, N-terminal domain"/>
    <property type="match status" value="1"/>
</dbReference>
<keyword evidence="4" id="KW-0808">Transferase</keyword>
<evidence type="ECO:0000256" key="1">
    <source>
        <dbReference type="ARBA" id="ARBA00000086"/>
    </source>
</evidence>
<dbReference type="InterPro" id="IPR037046">
    <property type="entry name" value="AlkA_N_sf"/>
</dbReference>
<dbReference type="InterPro" id="IPR009057">
    <property type="entry name" value="Homeodomain-like_sf"/>
</dbReference>
<dbReference type="SUPFAM" id="SSF48150">
    <property type="entry name" value="DNA-glycosylase"/>
    <property type="match status" value="1"/>
</dbReference>
<evidence type="ECO:0000259" key="10">
    <source>
        <dbReference type="PROSITE" id="PS01124"/>
    </source>
</evidence>
<name>A0ABW2ANS9_9MICO</name>
<evidence type="ECO:0000313" key="11">
    <source>
        <dbReference type="EMBL" id="MFC6712712.1"/>
    </source>
</evidence>
<dbReference type="SMART" id="SM00478">
    <property type="entry name" value="ENDO3c"/>
    <property type="match status" value="1"/>
</dbReference>
<dbReference type="Pfam" id="PF00730">
    <property type="entry name" value="HhH-GPD"/>
    <property type="match status" value="1"/>
</dbReference>
<dbReference type="InterPro" id="IPR003265">
    <property type="entry name" value="HhH-GPD_domain"/>
</dbReference>
<comment type="caution">
    <text evidence="11">The sequence shown here is derived from an EMBL/GenBank/DDBJ whole genome shotgun (WGS) entry which is preliminary data.</text>
</comment>
<dbReference type="Pfam" id="PF12833">
    <property type="entry name" value="HTH_18"/>
    <property type="match status" value="1"/>
</dbReference>
<dbReference type="PANTHER" id="PTHR43003:SF13">
    <property type="entry name" value="DNA-3-METHYLADENINE GLYCOSYLASE 2"/>
    <property type="match status" value="1"/>
</dbReference>
<comment type="cofactor">
    <cofactor evidence="2">
        <name>Zn(2+)</name>
        <dbReference type="ChEBI" id="CHEBI:29105"/>
    </cofactor>
</comment>
<evidence type="ECO:0000256" key="9">
    <source>
        <dbReference type="ARBA" id="ARBA00023204"/>
    </source>
</evidence>
<keyword evidence="12" id="KW-1185">Reference proteome</keyword>
<dbReference type="Gene3D" id="1.10.1670.10">
    <property type="entry name" value="Helix-hairpin-Helix base-excision DNA repair enzymes (C-terminal)"/>
    <property type="match status" value="1"/>
</dbReference>
<dbReference type="InterPro" id="IPR023170">
    <property type="entry name" value="HhH_base_excis_C"/>
</dbReference>
<reference evidence="12" key="1">
    <citation type="journal article" date="2019" name="Int. J. Syst. Evol. Microbiol.">
        <title>The Global Catalogue of Microorganisms (GCM) 10K type strain sequencing project: providing services to taxonomists for standard genome sequencing and annotation.</title>
        <authorList>
            <consortium name="The Broad Institute Genomics Platform"/>
            <consortium name="The Broad Institute Genome Sequencing Center for Infectious Disease"/>
            <person name="Wu L."/>
            <person name="Ma J."/>
        </authorList>
    </citation>
    <scope>NUCLEOTIDE SEQUENCE [LARGE SCALE GENOMIC DNA]</scope>
    <source>
        <strain evidence="12">NBRC 106593</strain>
    </source>
</reference>
<evidence type="ECO:0000256" key="3">
    <source>
        <dbReference type="ARBA" id="ARBA00012000"/>
    </source>
</evidence>
<gene>
    <name evidence="11" type="ORF">ACFQBT_02135</name>
</gene>
<keyword evidence="5" id="KW-0227">DNA damage</keyword>
<evidence type="ECO:0000256" key="5">
    <source>
        <dbReference type="ARBA" id="ARBA00022763"/>
    </source>
</evidence>
<dbReference type="SMART" id="SM00342">
    <property type="entry name" value="HTH_ARAC"/>
    <property type="match status" value="1"/>
</dbReference>
<evidence type="ECO:0000256" key="2">
    <source>
        <dbReference type="ARBA" id="ARBA00001947"/>
    </source>
</evidence>
<dbReference type="Pfam" id="PF02805">
    <property type="entry name" value="Ada_Zn_binding"/>
    <property type="match status" value="1"/>
</dbReference>
<dbReference type="InterPro" id="IPR035451">
    <property type="entry name" value="Ada-like_dom_sf"/>
</dbReference>
<organism evidence="11 12">
    <name type="scientific">Branchiibius cervicis</name>
    <dbReference type="NCBI Taxonomy" id="908252"/>
    <lineage>
        <taxon>Bacteria</taxon>
        <taxon>Bacillati</taxon>
        <taxon>Actinomycetota</taxon>
        <taxon>Actinomycetes</taxon>
        <taxon>Micrococcales</taxon>
        <taxon>Dermacoccaceae</taxon>
        <taxon>Branchiibius</taxon>
    </lineage>
</organism>
<keyword evidence="9" id="KW-0234">DNA repair</keyword>
<dbReference type="PANTHER" id="PTHR43003">
    <property type="entry name" value="DNA-3-METHYLADENINE GLYCOSYLASE"/>
    <property type="match status" value="1"/>
</dbReference>
<comment type="catalytic activity">
    <reaction evidence="1">
        <text>Hydrolysis of alkylated DNA, releasing 3-methyladenine, 3-methylguanine, 7-methylguanine and 7-methyladenine.</text>
        <dbReference type="EC" id="3.2.2.21"/>
    </reaction>
</comment>
<dbReference type="InterPro" id="IPR004026">
    <property type="entry name" value="Ada_DNA_repair_Zn-bd"/>
</dbReference>
<dbReference type="Gene3D" id="1.10.340.30">
    <property type="entry name" value="Hypothetical protein, domain 2"/>
    <property type="match status" value="1"/>
</dbReference>
<dbReference type="Proteomes" id="UP001596356">
    <property type="component" value="Unassembled WGS sequence"/>
</dbReference>
<dbReference type="EMBL" id="JBHSWJ010000002">
    <property type="protein sequence ID" value="MFC6712712.1"/>
    <property type="molecule type" value="Genomic_DNA"/>
</dbReference>
<dbReference type="InterPro" id="IPR010316">
    <property type="entry name" value="AlkA_N"/>
</dbReference>
<dbReference type="SMART" id="SM01009">
    <property type="entry name" value="AlkA_N"/>
    <property type="match status" value="1"/>
</dbReference>
<dbReference type="InterPro" id="IPR051912">
    <property type="entry name" value="Alkylbase_DNA_Glycosylase/TA"/>
</dbReference>
<dbReference type="Pfam" id="PF06029">
    <property type="entry name" value="AlkA_N"/>
    <property type="match status" value="1"/>
</dbReference>
<dbReference type="RefSeq" id="WP_377820181.1">
    <property type="nucleotide sequence ID" value="NZ_JBHSWJ010000002.1"/>
</dbReference>
<sequence>MRLSTATCLAAVHSRDARFDGWFVTAVRSTRIYCRPSCPATPPRADRIDFLPSAAAAVARGYRACKRCLPDATPGSPEWNVRDDLVARAMRLIADGVVEREGVEGLSRRLGYSSRQIERVVSEQLGAGPLAMARSQRAQTARILIETTAMPFADIAFAAGFGSIRSMNDVVRTTFALTPTQLRARRSPLRATDPPAWHRIDLRLPMRLPFWPDNVFGHLVATGVPGVEEWRDGAYRRTLRLTYGAGIVALRPAPDHVGTTVWLRDVRDLQTAVSRCRFLLDLDADPQAVDAALARDPRLAPMIAAAPGRRVPHTTDPVEMALRIVLGQQISTRAARTHAARLTAALGETISDPGGRLTGLFPTAEVVAGAPDDVLAMPTTRKRTLRSLARALADEEIDVSPGADWTRTRTRLLDVPGIGPWSVESIAMRALGDPDAFPATDLAVRRILERIGPPAGNWRPWRAYVTQHLWATLDHETNHLPTMEASA</sequence>
<evidence type="ECO:0000256" key="4">
    <source>
        <dbReference type="ARBA" id="ARBA00022603"/>
    </source>
</evidence>
<keyword evidence="7" id="KW-0010">Activator</keyword>
<proteinExistence type="predicted"/>
<dbReference type="Gene3D" id="3.40.10.10">
    <property type="entry name" value="DNA Methylphosphotriester Repair Domain"/>
    <property type="match status" value="1"/>
</dbReference>
<protein>
    <recommendedName>
        <fullName evidence="3">DNA-3-methyladenine glycosylase II</fullName>
        <ecNumber evidence="3">3.2.2.21</ecNumber>
    </recommendedName>
</protein>
<dbReference type="InterPro" id="IPR011257">
    <property type="entry name" value="DNA_glycosylase"/>
</dbReference>
<accession>A0ABW2ANS9</accession>
<dbReference type="SUPFAM" id="SSF55945">
    <property type="entry name" value="TATA-box binding protein-like"/>
    <property type="match status" value="1"/>
</dbReference>
<evidence type="ECO:0000256" key="8">
    <source>
        <dbReference type="ARBA" id="ARBA00023163"/>
    </source>
</evidence>
<dbReference type="EC" id="3.2.2.21" evidence="3"/>
<evidence type="ECO:0000256" key="6">
    <source>
        <dbReference type="ARBA" id="ARBA00023015"/>
    </source>
</evidence>
<dbReference type="CDD" id="cd00056">
    <property type="entry name" value="ENDO3c"/>
    <property type="match status" value="1"/>
</dbReference>
<dbReference type="InterPro" id="IPR018060">
    <property type="entry name" value="HTH_AraC"/>
</dbReference>
<evidence type="ECO:0000256" key="7">
    <source>
        <dbReference type="ARBA" id="ARBA00023159"/>
    </source>
</evidence>
<dbReference type="Gene3D" id="1.10.10.60">
    <property type="entry name" value="Homeodomain-like"/>
    <property type="match status" value="1"/>
</dbReference>